<gene>
    <name evidence="3" type="ORF">O0S08_14060</name>
</gene>
<feature type="chain" id="PRO_5046487198" description="Outer membrane protein beta-barrel domain-containing protein" evidence="2">
    <location>
        <begin position="25"/>
        <end position="329"/>
    </location>
</feature>
<dbReference type="EMBL" id="CP114040">
    <property type="protein sequence ID" value="WAS97268.1"/>
    <property type="molecule type" value="Genomic_DNA"/>
</dbReference>
<feature type="region of interest" description="Disordered" evidence="1">
    <location>
        <begin position="33"/>
        <end position="70"/>
    </location>
</feature>
<evidence type="ECO:0000313" key="4">
    <source>
        <dbReference type="Proteomes" id="UP001164459"/>
    </source>
</evidence>
<feature type="compositionally biased region" description="Basic and acidic residues" evidence="1">
    <location>
        <begin position="124"/>
        <end position="147"/>
    </location>
</feature>
<feature type="compositionally biased region" description="Pro residues" evidence="1">
    <location>
        <begin position="49"/>
        <end position="62"/>
    </location>
</feature>
<evidence type="ECO:0000256" key="2">
    <source>
        <dbReference type="SAM" id="SignalP"/>
    </source>
</evidence>
<evidence type="ECO:0008006" key="5">
    <source>
        <dbReference type="Google" id="ProtNLM"/>
    </source>
</evidence>
<name>A0ABY7HD98_9BACT</name>
<proteinExistence type="predicted"/>
<feature type="compositionally biased region" description="Low complexity" evidence="1">
    <location>
        <begin position="33"/>
        <end position="48"/>
    </location>
</feature>
<keyword evidence="4" id="KW-1185">Reference proteome</keyword>
<protein>
    <recommendedName>
        <fullName evidence="5">Outer membrane protein beta-barrel domain-containing protein</fullName>
    </recommendedName>
</protein>
<organism evidence="3 4">
    <name type="scientific">Nannocystis punicea</name>
    <dbReference type="NCBI Taxonomy" id="2995304"/>
    <lineage>
        <taxon>Bacteria</taxon>
        <taxon>Pseudomonadati</taxon>
        <taxon>Myxococcota</taxon>
        <taxon>Polyangia</taxon>
        <taxon>Nannocystales</taxon>
        <taxon>Nannocystaceae</taxon>
        <taxon>Nannocystis</taxon>
    </lineage>
</organism>
<dbReference type="RefSeq" id="WP_269039631.1">
    <property type="nucleotide sequence ID" value="NZ_CP114040.1"/>
</dbReference>
<feature type="signal peptide" evidence="2">
    <location>
        <begin position="1"/>
        <end position="24"/>
    </location>
</feature>
<accession>A0ABY7HD98</accession>
<feature type="region of interest" description="Disordered" evidence="1">
    <location>
        <begin position="124"/>
        <end position="149"/>
    </location>
</feature>
<evidence type="ECO:0000256" key="1">
    <source>
        <dbReference type="SAM" id="MobiDB-lite"/>
    </source>
</evidence>
<dbReference type="Proteomes" id="UP001164459">
    <property type="component" value="Chromosome"/>
</dbReference>
<keyword evidence="2" id="KW-0732">Signal</keyword>
<reference evidence="3" key="1">
    <citation type="submission" date="2022-11" db="EMBL/GenBank/DDBJ databases">
        <title>Minimal conservation of predation-associated metabolite biosynthetic gene clusters underscores biosynthetic potential of Myxococcota including descriptions for ten novel species: Archangium lansinium sp. nov., Myxococcus landrumus sp. nov., Nannocystis bai.</title>
        <authorList>
            <person name="Ahearne A."/>
            <person name="Stevens C."/>
            <person name="Dowd S."/>
        </authorList>
    </citation>
    <scope>NUCLEOTIDE SEQUENCE</scope>
    <source>
        <strain evidence="3">Fl3</strain>
    </source>
</reference>
<sequence>MFFRPLAAAVAVSLVVFVVPPVHAAPVNDAADPFAGEASTSPDAAAPPAADPPTPAEPPPPTETDWPAYVDRPVILTVRGREMRGRVLGHDATTVAIKEPNGAVSDLAKSDISAVRLDVVTRRSDPTLDDAPSRRSETARAARRAERVEDDAGSFHDRGAYLLVSPGLLAVPFRSPGALFYRWGVSIGGIIPARNSSFIGAYGFTFEHFVNQQKVTSFYPDETLTRYTERLRTHVVRALGEVRLGSGSDKLFGYVLLGAGFAIIRVASDRSSSSLDSTGAAFAVPIGAGLQGMIGDHFLLGFEPRVTLDIGRAGVAAMFDARLILGAKF</sequence>
<evidence type="ECO:0000313" key="3">
    <source>
        <dbReference type="EMBL" id="WAS97268.1"/>
    </source>
</evidence>